<dbReference type="InterPro" id="IPR017508">
    <property type="entry name" value="HipA_N1"/>
</dbReference>
<keyword evidence="2" id="KW-0808">Transferase</keyword>
<evidence type="ECO:0000256" key="1">
    <source>
        <dbReference type="ARBA" id="ARBA00010164"/>
    </source>
</evidence>
<dbReference type="PANTHER" id="PTHR37419:SF1">
    <property type="entry name" value="SERINE_THREONINE-PROTEIN KINASE TOXIN HIPA"/>
    <property type="match status" value="1"/>
</dbReference>
<comment type="similarity">
    <text evidence="1">Belongs to the HipA Ser/Thr kinase family.</text>
</comment>
<feature type="domain" description="HipA N-terminal subdomain 1" evidence="5">
    <location>
        <begin position="8"/>
        <end position="113"/>
    </location>
</feature>
<evidence type="ECO:0000256" key="2">
    <source>
        <dbReference type="ARBA" id="ARBA00022679"/>
    </source>
</evidence>
<comment type="caution">
    <text evidence="6">The sequence shown here is derived from an EMBL/GenBank/DDBJ whole genome shotgun (WGS) entry which is preliminary data.</text>
</comment>
<evidence type="ECO:0000259" key="4">
    <source>
        <dbReference type="Pfam" id="PF07804"/>
    </source>
</evidence>
<dbReference type="Pfam" id="PF07804">
    <property type="entry name" value="HipA_C"/>
    <property type="match status" value="1"/>
</dbReference>
<reference evidence="7" key="1">
    <citation type="journal article" date="2019" name="Int. J. Syst. Evol. Microbiol.">
        <title>The Global Catalogue of Microorganisms (GCM) 10K type strain sequencing project: providing services to taxonomists for standard genome sequencing and annotation.</title>
        <authorList>
            <consortium name="The Broad Institute Genomics Platform"/>
            <consortium name="The Broad Institute Genome Sequencing Center for Infectious Disease"/>
            <person name="Wu L."/>
            <person name="Ma J."/>
        </authorList>
    </citation>
    <scope>NUCLEOTIDE SEQUENCE [LARGE SCALE GENOMIC DNA]</scope>
    <source>
        <strain evidence="7">DT28</strain>
    </source>
</reference>
<dbReference type="RefSeq" id="WP_377331782.1">
    <property type="nucleotide sequence ID" value="NZ_JBHSGB010000004.1"/>
</dbReference>
<dbReference type="EMBL" id="JBHSGB010000004">
    <property type="protein sequence ID" value="MFC4654080.1"/>
    <property type="molecule type" value="Genomic_DNA"/>
</dbReference>
<evidence type="ECO:0000259" key="5">
    <source>
        <dbReference type="Pfam" id="PF13657"/>
    </source>
</evidence>
<dbReference type="Proteomes" id="UP001595962">
    <property type="component" value="Unassembled WGS sequence"/>
</dbReference>
<keyword evidence="7" id="KW-1185">Reference proteome</keyword>
<dbReference type="NCBIfam" id="TIGR03071">
    <property type="entry name" value="couple_hipA"/>
    <property type="match status" value="1"/>
</dbReference>
<dbReference type="Gene3D" id="1.10.1070.20">
    <property type="match status" value="1"/>
</dbReference>
<name>A0ABV9JJL9_9GAMM</name>
<protein>
    <submittedName>
        <fullName evidence="6">Type II toxin-antitoxin system HipA family toxin</fullName>
    </submittedName>
</protein>
<evidence type="ECO:0000256" key="3">
    <source>
        <dbReference type="ARBA" id="ARBA00022777"/>
    </source>
</evidence>
<evidence type="ECO:0000313" key="7">
    <source>
        <dbReference type="Proteomes" id="UP001595962"/>
    </source>
</evidence>
<keyword evidence="3" id="KW-0418">Kinase</keyword>
<gene>
    <name evidence="6" type="ORF">ACFO3I_03465</name>
</gene>
<feature type="domain" description="HipA-like C-terminal" evidence="4">
    <location>
        <begin position="151"/>
        <end position="406"/>
    </location>
</feature>
<proteinExistence type="inferred from homology"/>
<dbReference type="InterPro" id="IPR052028">
    <property type="entry name" value="HipA_Ser/Thr_kinase"/>
</dbReference>
<accession>A0ABV9JJL9</accession>
<organism evidence="6 7">
    <name type="scientific">Rheinheimera marina</name>
    <dbReference type="NCBI Taxonomy" id="1774958"/>
    <lineage>
        <taxon>Bacteria</taxon>
        <taxon>Pseudomonadati</taxon>
        <taxon>Pseudomonadota</taxon>
        <taxon>Gammaproteobacteria</taxon>
        <taxon>Chromatiales</taxon>
        <taxon>Chromatiaceae</taxon>
        <taxon>Rheinheimera</taxon>
    </lineage>
</organism>
<evidence type="ECO:0000313" key="6">
    <source>
        <dbReference type="EMBL" id="MFC4654080.1"/>
    </source>
</evidence>
<dbReference type="InterPro" id="IPR012893">
    <property type="entry name" value="HipA-like_C"/>
</dbReference>
<dbReference type="Pfam" id="PF13657">
    <property type="entry name" value="Couple_hipA"/>
    <property type="match status" value="1"/>
</dbReference>
<dbReference type="PANTHER" id="PTHR37419">
    <property type="entry name" value="SERINE/THREONINE-PROTEIN KINASE TOXIN HIPA"/>
    <property type="match status" value="1"/>
</dbReference>
<sequence length="436" mass="50062">MEKLRLLELTLHGNLVGYLAGFQGGRNVLLFDESFRNDANRSTLSVITRPDFPKSDQLLAQDWVKNHKLHPILSNLLPEGSLRELIAQGLKAHVDHEFKLLSALGHDLPGALIATSISADQVPTSIKQRLRLSSNQPFEIDNDALIQHDKFSLAGVQIKFSMRENSGRFTLGFNSGSKPELGDWIIKTPSAKHPNVPLNEYAAMKLAEAVGIEIPEVRLVDMSKLDNLLPVNLPDEQFAYAIKRFDRDKMQTSQNEPQNSELKRIHMEDFAQVLVKYPYQKYDSANYEQIGRVIRQFSAEPIADLQQFARRLLVNILLANGDAHLKNWSLIYRDEKNPRLSPAYDILTTSLYIKDESQFSLNFAKNKDWYQVNLDHFKFWSEQVGVNWRVIKPHLDDTLEKARDLWPALICQLPITDAHKTKLQEHWRLIDPYFSM</sequence>